<organism evidence="8 9">
    <name type="scientific">Fibroporia radiculosa</name>
    <dbReference type="NCBI Taxonomy" id="599839"/>
    <lineage>
        <taxon>Eukaryota</taxon>
        <taxon>Fungi</taxon>
        <taxon>Dikarya</taxon>
        <taxon>Basidiomycota</taxon>
        <taxon>Agaricomycotina</taxon>
        <taxon>Agaricomycetes</taxon>
        <taxon>Polyporales</taxon>
        <taxon>Fibroporiaceae</taxon>
        <taxon>Fibroporia</taxon>
    </lineage>
</organism>
<evidence type="ECO:0000313" key="9">
    <source>
        <dbReference type="Proteomes" id="UP000006352"/>
    </source>
</evidence>
<dbReference type="GO" id="GO:0006310">
    <property type="term" value="P:DNA recombination"/>
    <property type="evidence" value="ECO:0007669"/>
    <property type="project" value="InterPro"/>
</dbReference>
<dbReference type="GO" id="GO:0003677">
    <property type="term" value="F:DNA binding"/>
    <property type="evidence" value="ECO:0007669"/>
    <property type="project" value="InterPro"/>
</dbReference>
<dbReference type="Gene3D" id="1.10.3260.10">
    <property type="entry name" value="DNA ligase, ATP-dependent, N-terminal domain"/>
    <property type="match status" value="1"/>
</dbReference>
<dbReference type="InParanoid" id="J4HWP2"/>
<dbReference type="AlphaFoldDB" id="J4HWP2"/>
<dbReference type="GO" id="GO:0032807">
    <property type="term" value="C:DNA ligase IV complex"/>
    <property type="evidence" value="ECO:0007669"/>
    <property type="project" value="TreeGrafter"/>
</dbReference>
<dbReference type="Gene3D" id="2.40.50.140">
    <property type="entry name" value="Nucleic acid-binding proteins"/>
    <property type="match status" value="1"/>
</dbReference>
<dbReference type="Proteomes" id="UP000006352">
    <property type="component" value="Unassembled WGS sequence"/>
</dbReference>
<dbReference type="GO" id="GO:0003910">
    <property type="term" value="F:DNA ligase (ATP) activity"/>
    <property type="evidence" value="ECO:0007669"/>
    <property type="project" value="InterPro"/>
</dbReference>
<keyword evidence="2" id="KW-0436">Ligase</keyword>
<evidence type="ECO:0000256" key="1">
    <source>
        <dbReference type="ARBA" id="ARBA00007572"/>
    </source>
</evidence>
<evidence type="ECO:0000256" key="6">
    <source>
        <dbReference type="SAM" id="MobiDB-lite"/>
    </source>
</evidence>
<dbReference type="GO" id="GO:0006303">
    <property type="term" value="P:double-strand break repair via nonhomologous end joining"/>
    <property type="evidence" value="ECO:0007669"/>
    <property type="project" value="TreeGrafter"/>
</dbReference>
<keyword evidence="4" id="KW-0067">ATP-binding</keyword>
<dbReference type="STRING" id="599839.J4HWP2"/>
<dbReference type="GO" id="GO:0006297">
    <property type="term" value="P:nucleotide-excision repair, DNA gap filling"/>
    <property type="evidence" value="ECO:0007669"/>
    <property type="project" value="TreeGrafter"/>
</dbReference>
<feature type="region of interest" description="Disordered" evidence="6">
    <location>
        <begin position="417"/>
        <end position="442"/>
    </location>
</feature>
<keyword evidence="9" id="KW-1185">Reference proteome</keyword>
<dbReference type="InterPro" id="IPR012308">
    <property type="entry name" value="DNA_ligase_ATP-dep_N"/>
</dbReference>
<keyword evidence="3" id="KW-0547">Nucleotide-binding</keyword>
<accession>J4HWP2</accession>
<dbReference type="InterPro" id="IPR036599">
    <property type="entry name" value="DNA_ligase_N_sf"/>
</dbReference>
<keyword evidence="5" id="KW-0539">Nucleus</keyword>
<dbReference type="InterPro" id="IPR012340">
    <property type="entry name" value="NA-bd_OB-fold"/>
</dbReference>
<dbReference type="PROSITE" id="PS00697">
    <property type="entry name" value="DNA_LIGASE_A1"/>
    <property type="match status" value="1"/>
</dbReference>
<comment type="similarity">
    <text evidence="1">Belongs to the ATP-dependent DNA ligase family.</text>
</comment>
<evidence type="ECO:0000256" key="2">
    <source>
        <dbReference type="ARBA" id="ARBA00022598"/>
    </source>
</evidence>
<evidence type="ECO:0000256" key="5">
    <source>
        <dbReference type="ARBA" id="ARBA00023242"/>
    </source>
</evidence>
<evidence type="ECO:0000259" key="7">
    <source>
        <dbReference type="PROSITE" id="PS50160"/>
    </source>
</evidence>
<evidence type="ECO:0000256" key="4">
    <source>
        <dbReference type="ARBA" id="ARBA00022840"/>
    </source>
</evidence>
<dbReference type="EMBL" id="HE797086">
    <property type="protein sequence ID" value="CCM02607.1"/>
    <property type="molecule type" value="Genomic_DNA"/>
</dbReference>
<sequence>MPTGQASADSQRPASVPFAFFVSLIREISSETPRKAGFRATKNRTSYVIRTFRNWVSELHRQYAPLPVGMTGVLFRLLFPDQDVRRKYGLQETTLSRQLAEVFAVSTRLDGRGHNLIAWKDEATAGCLGMEVQKVLSEITPDAQDMEGTLSMVEVDNLLTELALTCAFSGPSVQNFIARAAPSRSKFSILRALYTRLSPVEASIITQIILKDLKPLLYPLPPGIKHYTALLRDYNTNAVNALSLFDAMITWDPSGRMSSAYRVRACPDEAASVYEAMVVEEGPGPSMLGPQVGIPVQIPKCVKGQSCVHSLQALHNSKKVWAETKYDGERAQIHVKMVSGDPHITIFSKSGRDSTLDRVAIHPVILGALKLGSSASPMKKNVILEAEMVAFSDPIGAIDEFWRIRSLIASTAIGPRHTRSTRAGVGDEQDTRENESQCSLISNASDGGTRHLALVFFDILMLDDESLLQSTYSARRKVLESVIQITPGHAMLSERTAIDLVSPSRCAGDGDAQLRSIFARVIADRQEGLVLKADEGKYNERRFPWVKLKKDYIPGYGDCVDLVLLGASWEKDRARELRVSPNAFTTFYIGALSNSEEIKPRCLPHFQIFFTVCYGLSREALESLNFLIKSSDTVKCGPGIPLTGLSYTYNLFSGLKLPATMLTMPLLVEVFGGGFTKAPQCKFYELRFPRISKFYRATERSWRDGTTLPEFQEIAREAIGRERSNKDVEDWCNTLWGRPSSPGVRCPTKRKHTEELWVERLEVVDEKENARLTKKSRLSNRTNAKTWEIKKTDQNSASLAMASLEPPRQLRAFGSVTNTASSSSASRSNHERIPSLRTRSTRPSDAAMQPAGTSGRGLPPQVSTDKPTTFVDEPVSLNHSNVLIVNDHRDIGGQNDSAYLPCTPNVGLPSPPFQSVRAEPVSSPQTAPAYSSTPLASFLQDAAVWLARPQNSPRPQWRAASQSVIPAGQQVHSLESFLWACGWPTSSDAESPGCEWAYKGVVFVDDSLPGGEGKSWMEFPLKTLLERRSAILKMETPRCKPVWVLSMTMLSHEELQKAAGDIEGRAICRLG</sequence>
<dbReference type="InterPro" id="IPR029710">
    <property type="entry name" value="LIG4"/>
</dbReference>
<feature type="domain" description="ATP-dependent DNA ligase family profile" evidence="7">
    <location>
        <begin position="454"/>
        <end position="615"/>
    </location>
</feature>
<dbReference type="Pfam" id="PF01068">
    <property type="entry name" value="DNA_ligase_A_M"/>
    <property type="match status" value="1"/>
</dbReference>
<reference evidence="8 9" key="1">
    <citation type="journal article" date="2012" name="Appl. Environ. Microbiol.">
        <title>Short-read sequencing for genomic analysis of the brown rot fungus Fibroporia radiculosa.</title>
        <authorList>
            <person name="Tang J.D."/>
            <person name="Perkins A.D."/>
            <person name="Sonstegard T.S."/>
            <person name="Schroeder S.G."/>
            <person name="Burgess S.C."/>
            <person name="Diehl S.V."/>
        </authorList>
    </citation>
    <scope>NUCLEOTIDE SEQUENCE [LARGE SCALE GENOMIC DNA]</scope>
    <source>
        <strain evidence="8 9">TFFH 294</strain>
    </source>
</reference>
<dbReference type="PROSITE" id="PS50160">
    <property type="entry name" value="DNA_LIGASE_A3"/>
    <property type="match status" value="1"/>
</dbReference>
<dbReference type="Pfam" id="PF04675">
    <property type="entry name" value="DNA_ligase_A_N"/>
    <property type="match status" value="1"/>
</dbReference>
<proteinExistence type="inferred from homology"/>
<gene>
    <name evidence="8" type="ORF">FIBRA_04710</name>
</gene>
<dbReference type="HOGENOM" id="CLU_004299_2_0_1"/>
<dbReference type="PANTHER" id="PTHR45997:SF2">
    <property type="entry name" value="ATP DEPENDENT DNA LIGASE DOMAIN PROTEIN (AFU_ORTHOLOGUE AFUA_5G02430)"/>
    <property type="match status" value="1"/>
</dbReference>
<dbReference type="GO" id="GO:0005524">
    <property type="term" value="F:ATP binding"/>
    <property type="evidence" value="ECO:0007669"/>
    <property type="project" value="UniProtKB-KW"/>
</dbReference>
<evidence type="ECO:0000256" key="3">
    <source>
        <dbReference type="ARBA" id="ARBA00022741"/>
    </source>
</evidence>
<dbReference type="InterPro" id="IPR012310">
    <property type="entry name" value="DNA_ligase_ATP-dep_cent"/>
</dbReference>
<dbReference type="InterPro" id="IPR016059">
    <property type="entry name" value="DNA_ligase_ATP-dep_CS"/>
</dbReference>
<dbReference type="SUPFAM" id="SSF56091">
    <property type="entry name" value="DNA ligase/mRNA capping enzyme, catalytic domain"/>
    <property type="match status" value="1"/>
</dbReference>
<name>J4HWP2_9APHY</name>
<dbReference type="RefSeq" id="XP_012181890.1">
    <property type="nucleotide sequence ID" value="XM_012326500.1"/>
</dbReference>
<protein>
    <recommendedName>
        <fullName evidence="7">ATP-dependent DNA ligase family profile domain-containing protein</fullName>
    </recommendedName>
</protein>
<dbReference type="GeneID" id="24097518"/>
<feature type="compositionally biased region" description="Low complexity" evidence="6">
    <location>
        <begin position="816"/>
        <end position="827"/>
    </location>
</feature>
<dbReference type="OrthoDB" id="7482721at2759"/>
<feature type="region of interest" description="Disordered" evidence="6">
    <location>
        <begin position="816"/>
        <end position="867"/>
    </location>
</feature>
<dbReference type="PROSITE" id="PS00333">
    <property type="entry name" value="DNA_LIGASE_A2"/>
    <property type="match status" value="1"/>
</dbReference>
<evidence type="ECO:0000313" key="8">
    <source>
        <dbReference type="EMBL" id="CCM02607.1"/>
    </source>
</evidence>
<dbReference type="Gene3D" id="3.30.470.30">
    <property type="entry name" value="DNA ligase/mRNA capping enzyme"/>
    <property type="match status" value="1"/>
</dbReference>
<dbReference type="PANTHER" id="PTHR45997">
    <property type="entry name" value="DNA LIGASE 4"/>
    <property type="match status" value="1"/>
</dbReference>